<keyword evidence="1" id="KW-0472">Membrane</keyword>
<keyword evidence="3" id="KW-1185">Reference proteome</keyword>
<accession>A0A2W7IWM5</accession>
<keyword evidence="1" id="KW-0812">Transmembrane</keyword>
<comment type="caution">
    <text evidence="2">The sequence shown here is derived from an EMBL/GenBank/DDBJ whole genome shotgun (WGS) entry which is preliminary data.</text>
</comment>
<gene>
    <name evidence="2" type="ORF">LX95_00225</name>
</gene>
<dbReference type="EMBL" id="QKYV01000001">
    <property type="protein sequence ID" value="PZW43897.1"/>
    <property type="molecule type" value="Genomic_DNA"/>
</dbReference>
<dbReference type="Proteomes" id="UP000249542">
    <property type="component" value="Unassembled WGS sequence"/>
</dbReference>
<sequence length="454" mass="52216">MAQKEVISIPSYENVNETISIVDSTSQRVAVINFKNKLISAYLLDKDFNVLESIVTKPLPNKLKSVIAHQFQNKKLSLFMNTSSNRKYATAVFDFETGNCTTHEIDFKLKKEIFFTTFSRDDKIFIVSVSKKGSQLNIYEFYKNLNEPKKTEIKIPENTFLDRFGDSVDLKDVLSDSYKNGFMVSPVTIQKNLPATIEKTRRPLKIYLTEKGFDVTVDTWLKSTFLLNVSLEDMTVDVSEFKYPKPDGFIARVKANSFLFDDNLFQIIMGSDEMLFSVFSSQTKELRKEILLKKGDEIDFRNTPIVQNGGAFESFRYLENTKQFFRKSLDADIGLSVIKKNEIYEITFGSVKEIEDPVVLYFVVGGVVGGTVSLLVRDLLDYRLTKSVEFRSLFSNKIEHLEGNVSPNLFDKIGKFTKGIKLKSETLFQFNGSYYYGHYNLDRNTYLIYKIIKD</sequence>
<keyword evidence="1" id="KW-1133">Transmembrane helix</keyword>
<feature type="transmembrane region" description="Helical" evidence="1">
    <location>
        <begin position="358"/>
        <end position="376"/>
    </location>
</feature>
<dbReference type="AlphaFoldDB" id="A0A2W7IWM5"/>
<evidence type="ECO:0000256" key="1">
    <source>
        <dbReference type="SAM" id="Phobius"/>
    </source>
</evidence>
<organism evidence="2 3">
    <name type="scientific">Mesonia algae</name>
    <dbReference type="NCBI Taxonomy" id="213248"/>
    <lineage>
        <taxon>Bacteria</taxon>
        <taxon>Pseudomonadati</taxon>
        <taxon>Bacteroidota</taxon>
        <taxon>Flavobacteriia</taxon>
        <taxon>Flavobacteriales</taxon>
        <taxon>Flavobacteriaceae</taxon>
        <taxon>Mesonia</taxon>
    </lineage>
</organism>
<evidence type="ECO:0000313" key="2">
    <source>
        <dbReference type="EMBL" id="PZW43897.1"/>
    </source>
</evidence>
<proteinExistence type="predicted"/>
<evidence type="ECO:0000313" key="3">
    <source>
        <dbReference type="Proteomes" id="UP000249542"/>
    </source>
</evidence>
<name>A0A2W7IWM5_9FLAO</name>
<protein>
    <submittedName>
        <fullName evidence="2">Uncharacterized protein</fullName>
    </submittedName>
</protein>
<reference evidence="2 3" key="1">
    <citation type="submission" date="2018-06" db="EMBL/GenBank/DDBJ databases">
        <title>Genomic Encyclopedia of Archaeal and Bacterial Type Strains, Phase II (KMG-II): from individual species to whole genera.</title>
        <authorList>
            <person name="Goeker M."/>
        </authorList>
    </citation>
    <scope>NUCLEOTIDE SEQUENCE [LARGE SCALE GENOMIC DNA]</scope>
    <source>
        <strain evidence="2 3">DSM 15361</strain>
    </source>
</reference>